<sequence>MTEVMNTREPVMEEFALSQTPEEEGGPSSQAFPDSREKFPKLSKRLPSIVVEPTESGEVESGELRWPPEDLKSAEDKGLHGDQRVCVQQQQQQMDLEDTLAHPAQEVEDSTDTVESRTEENESGSIPAQQPPDTPSHCPRRSTNLGPKHDPLDGLVGVDAACTQRGLTVSDECPPVSCKAGFLHLCRAGWALYFQLMLYPEEAARYRWNEIIGFLPALTPKLNS</sequence>
<feature type="non-terminal residue" evidence="3">
    <location>
        <position position="1"/>
    </location>
</feature>
<accession>A0A835TYZ5</accession>
<dbReference type="PANTHER" id="PTHR14987">
    <property type="entry name" value="PROTEIN LBH-RELATED"/>
    <property type="match status" value="1"/>
</dbReference>
<dbReference type="InterPro" id="IPR038990">
    <property type="entry name" value="LBH_dom"/>
</dbReference>
<dbReference type="AlphaFoldDB" id="A0A835TYZ5"/>
<organism evidence="3">
    <name type="scientific">Lamprotornis superbus</name>
    <dbReference type="NCBI Taxonomy" id="245042"/>
    <lineage>
        <taxon>Eukaryota</taxon>
        <taxon>Metazoa</taxon>
        <taxon>Chordata</taxon>
        <taxon>Craniata</taxon>
        <taxon>Vertebrata</taxon>
        <taxon>Euteleostomi</taxon>
        <taxon>Archelosauria</taxon>
        <taxon>Archosauria</taxon>
        <taxon>Dinosauria</taxon>
        <taxon>Saurischia</taxon>
        <taxon>Theropoda</taxon>
        <taxon>Coelurosauria</taxon>
        <taxon>Aves</taxon>
        <taxon>Neognathae</taxon>
        <taxon>Neoaves</taxon>
        <taxon>Telluraves</taxon>
        <taxon>Australaves</taxon>
        <taxon>Passeriformes</taxon>
        <taxon>Sturnidae</taxon>
        <taxon>Lamprotornis</taxon>
    </lineage>
</organism>
<dbReference type="InterPro" id="IPR042945">
    <property type="entry name" value="LBH_dom_prot"/>
</dbReference>
<name>A0A835TYZ5_9PASS</name>
<keyword evidence="5" id="KW-1185">Reference proteome</keyword>
<evidence type="ECO:0000313" key="5">
    <source>
        <dbReference type="Proteomes" id="UP000618051"/>
    </source>
</evidence>
<evidence type="ECO:0000259" key="2">
    <source>
        <dbReference type="Pfam" id="PF15317"/>
    </source>
</evidence>
<dbReference type="OrthoDB" id="9421103at2759"/>
<gene>
    <name evidence="4" type="ORF">IHE44_0013661</name>
    <name evidence="3" type="ORF">IHE44_003575</name>
</gene>
<dbReference type="PANTHER" id="PTHR14987:SF3">
    <property type="entry name" value="LBH DOMAIN-CONTAINING PROTEIN 2"/>
    <property type="match status" value="1"/>
</dbReference>
<reference evidence="4" key="3">
    <citation type="submission" date="2022-01" db="EMBL/GenBank/DDBJ databases">
        <authorList>
            <person name="Rubenstein D.R."/>
        </authorList>
    </citation>
    <scope>NUCLEOTIDE SEQUENCE</scope>
    <source>
        <strain evidence="4">SS15</strain>
        <tissue evidence="4">Liver</tissue>
    </source>
</reference>
<dbReference type="EMBL" id="JADDUC020000007">
    <property type="protein sequence ID" value="KAI1237581.1"/>
    <property type="molecule type" value="Genomic_DNA"/>
</dbReference>
<feature type="region of interest" description="Disordered" evidence="1">
    <location>
        <begin position="1"/>
        <end position="84"/>
    </location>
</feature>
<feature type="compositionally biased region" description="Basic and acidic residues" evidence="1">
    <location>
        <begin position="62"/>
        <end position="83"/>
    </location>
</feature>
<feature type="region of interest" description="Disordered" evidence="1">
    <location>
        <begin position="101"/>
        <end position="152"/>
    </location>
</feature>
<evidence type="ECO:0000313" key="3">
    <source>
        <dbReference type="EMBL" id="KAG0126731.1"/>
    </source>
</evidence>
<protein>
    <submittedName>
        <fullName evidence="3">Protein LBH</fullName>
    </submittedName>
</protein>
<reference evidence="3" key="1">
    <citation type="submission" date="2020-10" db="EMBL/GenBank/DDBJ databases">
        <title>Feather gene expression reveals the developmental basis of iridescence in African starlings.</title>
        <authorList>
            <person name="Rubenstein D.R."/>
        </authorList>
    </citation>
    <scope>NUCLEOTIDE SEQUENCE</scope>
    <source>
        <strain evidence="3">SS15</strain>
        <tissue evidence="3">Liver</tissue>
    </source>
</reference>
<comment type="caution">
    <text evidence="3">The sequence shown here is derived from an EMBL/GenBank/DDBJ whole genome shotgun (WGS) entry which is preliminary data.</text>
</comment>
<dbReference type="Pfam" id="PF15317">
    <property type="entry name" value="Lbh"/>
    <property type="match status" value="1"/>
</dbReference>
<dbReference type="EMBL" id="JADDUC010000017">
    <property type="protein sequence ID" value="KAG0126731.1"/>
    <property type="molecule type" value="Genomic_DNA"/>
</dbReference>
<evidence type="ECO:0000313" key="4">
    <source>
        <dbReference type="EMBL" id="KAI1237581.1"/>
    </source>
</evidence>
<reference evidence="4 5" key="2">
    <citation type="journal article" date="2021" name="J. Hered.">
        <title>Feather Gene Expression Elucidates the Developmental Basis of Plumage Iridescence in African Starlings.</title>
        <authorList>
            <person name="Rubenstein D.R."/>
            <person name="Corvelo A."/>
            <person name="MacManes M.D."/>
            <person name="Maia R."/>
            <person name="Narzisi G."/>
            <person name="Rousaki A."/>
            <person name="Vandenabeele P."/>
            <person name="Shawkey M.D."/>
            <person name="Solomon J."/>
        </authorList>
    </citation>
    <scope>NUCLEOTIDE SEQUENCE [LARGE SCALE GENOMIC DNA]</scope>
    <source>
        <strain evidence="4">SS15</strain>
    </source>
</reference>
<evidence type="ECO:0000256" key="1">
    <source>
        <dbReference type="SAM" id="MobiDB-lite"/>
    </source>
</evidence>
<dbReference type="Proteomes" id="UP000618051">
    <property type="component" value="Unassembled WGS sequence"/>
</dbReference>
<proteinExistence type="predicted"/>
<feature type="domain" description="LBH" evidence="2">
    <location>
        <begin position="1"/>
        <end position="89"/>
    </location>
</feature>